<protein>
    <submittedName>
        <fullName evidence="2">Uncharacterized protein</fullName>
    </submittedName>
</protein>
<reference evidence="2" key="1">
    <citation type="submission" date="2019-12" db="EMBL/GenBank/DDBJ databases">
        <title>Genome sequencing and annotation of Brassica cretica.</title>
        <authorList>
            <person name="Studholme D.J."/>
            <person name="Sarris P."/>
        </authorList>
    </citation>
    <scope>NUCLEOTIDE SEQUENCE</scope>
    <source>
        <strain evidence="2">PFS-109/04</strain>
        <tissue evidence="2">Leaf</tissue>
    </source>
</reference>
<evidence type="ECO:0000256" key="1">
    <source>
        <dbReference type="SAM" id="MobiDB-lite"/>
    </source>
</evidence>
<organism evidence="2 3">
    <name type="scientific">Brassica cretica</name>
    <name type="common">Mustard</name>
    <dbReference type="NCBI Taxonomy" id="69181"/>
    <lineage>
        <taxon>Eukaryota</taxon>
        <taxon>Viridiplantae</taxon>
        <taxon>Streptophyta</taxon>
        <taxon>Embryophyta</taxon>
        <taxon>Tracheophyta</taxon>
        <taxon>Spermatophyta</taxon>
        <taxon>Magnoliopsida</taxon>
        <taxon>eudicotyledons</taxon>
        <taxon>Gunneridae</taxon>
        <taxon>Pentapetalae</taxon>
        <taxon>rosids</taxon>
        <taxon>malvids</taxon>
        <taxon>Brassicales</taxon>
        <taxon>Brassicaceae</taxon>
        <taxon>Brassiceae</taxon>
        <taxon>Brassica</taxon>
    </lineage>
</organism>
<gene>
    <name evidence="2" type="ORF">F2Q69_00045939</name>
</gene>
<dbReference type="EMBL" id="QGKX02001347">
    <property type="protein sequence ID" value="KAF3523638.1"/>
    <property type="molecule type" value="Genomic_DNA"/>
</dbReference>
<accession>A0A8S9PQT3</accession>
<name>A0A8S9PQT3_BRACR</name>
<dbReference type="AlphaFoldDB" id="A0A8S9PQT3"/>
<feature type="region of interest" description="Disordered" evidence="1">
    <location>
        <begin position="1"/>
        <end position="34"/>
    </location>
</feature>
<comment type="caution">
    <text evidence="2">The sequence shown here is derived from an EMBL/GenBank/DDBJ whole genome shotgun (WGS) entry which is preliminary data.</text>
</comment>
<evidence type="ECO:0000313" key="2">
    <source>
        <dbReference type="EMBL" id="KAF3523638.1"/>
    </source>
</evidence>
<evidence type="ECO:0000313" key="3">
    <source>
        <dbReference type="Proteomes" id="UP000712600"/>
    </source>
</evidence>
<feature type="compositionally biased region" description="Basic and acidic residues" evidence="1">
    <location>
        <begin position="50"/>
        <end position="59"/>
    </location>
</feature>
<feature type="region of interest" description="Disordered" evidence="1">
    <location>
        <begin position="40"/>
        <end position="59"/>
    </location>
</feature>
<dbReference type="Proteomes" id="UP000712600">
    <property type="component" value="Unassembled WGS sequence"/>
</dbReference>
<proteinExistence type="predicted"/>
<sequence>MRANRKSKKSNLITVDASKLSSHDQVPLRTKKRTAKAAIRTNLPTSDQMKTADRKSQMT</sequence>